<dbReference type="Proteomes" id="UP001310890">
    <property type="component" value="Unassembled WGS sequence"/>
</dbReference>
<dbReference type="PROSITE" id="PS00723">
    <property type="entry name" value="POLYPRENYL_SYNTHASE_1"/>
    <property type="match status" value="1"/>
</dbReference>
<proteinExistence type="predicted"/>
<keyword evidence="2" id="KW-0479">Metal-binding</keyword>
<dbReference type="GO" id="GO:0046165">
    <property type="term" value="P:alcohol biosynthetic process"/>
    <property type="evidence" value="ECO:0007669"/>
    <property type="project" value="UniProtKB-ARBA"/>
</dbReference>
<dbReference type="GO" id="GO:0004659">
    <property type="term" value="F:prenyltransferase activity"/>
    <property type="evidence" value="ECO:0007669"/>
    <property type="project" value="InterPro"/>
</dbReference>
<feature type="region of interest" description="Disordered" evidence="4">
    <location>
        <begin position="123"/>
        <end position="275"/>
    </location>
</feature>
<evidence type="ECO:0000313" key="5">
    <source>
        <dbReference type="EMBL" id="KAK5114093.1"/>
    </source>
</evidence>
<feature type="region of interest" description="Disordered" evidence="4">
    <location>
        <begin position="1"/>
        <end position="82"/>
    </location>
</feature>
<dbReference type="PANTHER" id="PTHR12001:SF44">
    <property type="entry name" value="GERANYLGERANYL PYROPHOSPHATE SYNTHASE"/>
    <property type="match status" value="1"/>
</dbReference>
<organism evidence="5 6">
    <name type="scientific">Meristemomyces frigidus</name>
    <dbReference type="NCBI Taxonomy" id="1508187"/>
    <lineage>
        <taxon>Eukaryota</taxon>
        <taxon>Fungi</taxon>
        <taxon>Dikarya</taxon>
        <taxon>Ascomycota</taxon>
        <taxon>Pezizomycotina</taxon>
        <taxon>Dothideomycetes</taxon>
        <taxon>Dothideomycetidae</taxon>
        <taxon>Mycosphaerellales</taxon>
        <taxon>Teratosphaeriaceae</taxon>
        <taxon>Meristemomyces</taxon>
    </lineage>
</organism>
<feature type="region of interest" description="Disordered" evidence="4">
    <location>
        <begin position="603"/>
        <end position="622"/>
    </location>
</feature>
<evidence type="ECO:0000256" key="1">
    <source>
        <dbReference type="ARBA" id="ARBA00022679"/>
    </source>
</evidence>
<dbReference type="InterPro" id="IPR008949">
    <property type="entry name" value="Isoprenoid_synthase_dom_sf"/>
</dbReference>
<sequence length="622" mass="68221">MAILTALPSLPRSNRNPTSEPPPSPFISVQPPQIELYTEDYDLGYDPSSFATAHYTTPPPTTAPDEQSPDSPTLGPAHPSPTFLTAKKEAALLGLECRVRELRKKRDEMALASAMIESRSDGYISSVPLSTPDNSTTAGATAAPSTPTSSSYHHSVNPATIPMRTSSTKATEKRDSYHDSSYIPTSPSQVRSPKKHRSLISVPEEKRNSKRTSMSKAANTEEHDWLVDNHKINGHTRESRDRGYSSGKERTPKYVASTFSPEAALNPAPDPRRQSIDRSSADLIDEPAGSSWSAEKETILKGPFDYLESHPGKDIRTQMILAFNTWLRVPTASLQIITKVVGMLHTASLLIDDVEDSSHLRRGVPVAHHIFGAAQTINSANYVYFCALQDLLTLENPDVIKIYTDELLNLHRGQGMDLFWRDTLTCPSEDDYLEMVGNKTGGLFRLAIKLMCAESPSHNFAPNLAYSPGSDAGGKTDYIPLVNTIGLLFQILDDYRNLDSPTYTANKGLCEDLTEGKFSFPVIHAIRSDPTNLTLINILKQKTEDEEVKRYAVGFMERQGSFSYCRRVLRGLTRKALGLVEEVDRRNGGEGKGGGVREILERMKVERGTGNNGNGVGGGGGA</sequence>
<dbReference type="Pfam" id="PF00348">
    <property type="entry name" value="polyprenyl_synt"/>
    <property type="match status" value="1"/>
</dbReference>
<feature type="compositionally biased region" description="Basic and acidic residues" evidence="4">
    <location>
        <begin position="219"/>
        <end position="252"/>
    </location>
</feature>
<dbReference type="GO" id="GO:0046872">
    <property type="term" value="F:metal ion binding"/>
    <property type="evidence" value="ECO:0007669"/>
    <property type="project" value="UniProtKB-KW"/>
</dbReference>
<dbReference type="Gene3D" id="1.10.600.10">
    <property type="entry name" value="Farnesyl Diphosphate Synthase"/>
    <property type="match status" value="1"/>
</dbReference>
<dbReference type="PROSITE" id="PS00444">
    <property type="entry name" value="POLYPRENYL_SYNTHASE_2"/>
    <property type="match status" value="1"/>
</dbReference>
<dbReference type="EMBL" id="JAVRRL010000019">
    <property type="protein sequence ID" value="KAK5114093.1"/>
    <property type="molecule type" value="Genomic_DNA"/>
</dbReference>
<evidence type="ECO:0000313" key="6">
    <source>
        <dbReference type="Proteomes" id="UP001310890"/>
    </source>
</evidence>
<dbReference type="SUPFAM" id="SSF48576">
    <property type="entry name" value="Terpenoid synthases"/>
    <property type="match status" value="1"/>
</dbReference>
<evidence type="ECO:0000256" key="4">
    <source>
        <dbReference type="SAM" id="MobiDB-lite"/>
    </source>
</evidence>
<protein>
    <submittedName>
        <fullName evidence="5">Uncharacterized protein</fullName>
    </submittedName>
</protein>
<feature type="compositionally biased region" description="Low complexity" evidence="4">
    <location>
        <begin position="135"/>
        <end position="151"/>
    </location>
</feature>
<reference evidence="5" key="1">
    <citation type="submission" date="2023-08" db="EMBL/GenBank/DDBJ databases">
        <title>Black Yeasts Isolated from many extreme environments.</title>
        <authorList>
            <person name="Coleine C."/>
            <person name="Stajich J.E."/>
            <person name="Selbmann L."/>
        </authorList>
    </citation>
    <scope>NUCLEOTIDE SEQUENCE</scope>
    <source>
        <strain evidence="5">CCFEE 5401</strain>
    </source>
</reference>
<dbReference type="InterPro" id="IPR000092">
    <property type="entry name" value="Polyprenyl_synt"/>
</dbReference>
<dbReference type="CDD" id="cd00685">
    <property type="entry name" value="Trans_IPPS_HT"/>
    <property type="match status" value="1"/>
</dbReference>
<accession>A0AAN7TJ81</accession>
<keyword evidence="3" id="KW-0460">Magnesium</keyword>
<evidence type="ECO:0000256" key="3">
    <source>
        <dbReference type="ARBA" id="ARBA00022842"/>
    </source>
</evidence>
<dbReference type="GO" id="GO:0043386">
    <property type="term" value="P:mycotoxin biosynthetic process"/>
    <property type="evidence" value="ECO:0007669"/>
    <property type="project" value="UniProtKB-ARBA"/>
</dbReference>
<feature type="compositionally biased region" description="Polar residues" evidence="4">
    <location>
        <begin position="182"/>
        <end position="191"/>
    </location>
</feature>
<evidence type="ECO:0000256" key="2">
    <source>
        <dbReference type="ARBA" id="ARBA00022723"/>
    </source>
</evidence>
<feature type="compositionally biased region" description="Gly residues" evidence="4">
    <location>
        <begin position="610"/>
        <end position="622"/>
    </location>
</feature>
<dbReference type="PANTHER" id="PTHR12001">
    <property type="entry name" value="GERANYLGERANYL PYROPHOSPHATE SYNTHASE"/>
    <property type="match status" value="1"/>
</dbReference>
<dbReference type="InterPro" id="IPR033749">
    <property type="entry name" value="Polyprenyl_synt_CS"/>
</dbReference>
<feature type="compositionally biased region" description="Polar residues" evidence="4">
    <location>
        <begin position="152"/>
        <end position="169"/>
    </location>
</feature>
<dbReference type="AlphaFoldDB" id="A0AAN7TJ81"/>
<gene>
    <name evidence="5" type="ORF">LTR62_002662</name>
</gene>
<name>A0AAN7TJ81_9PEZI</name>
<keyword evidence="1" id="KW-0808">Transferase</keyword>
<comment type="caution">
    <text evidence="5">The sequence shown here is derived from an EMBL/GenBank/DDBJ whole genome shotgun (WGS) entry which is preliminary data.</text>
</comment>
<dbReference type="GO" id="GO:0008299">
    <property type="term" value="P:isoprenoid biosynthetic process"/>
    <property type="evidence" value="ECO:0007669"/>
    <property type="project" value="InterPro"/>
</dbReference>